<evidence type="ECO:0000313" key="4">
    <source>
        <dbReference type="Proteomes" id="UP001432014"/>
    </source>
</evidence>
<accession>A0ABZ1WE71</accession>
<reference evidence="3 4" key="1">
    <citation type="submission" date="2022-10" db="EMBL/GenBank/DDBJ databases">
        <title>The complete genomes of actinobacterial strains from the NBC collection.</title>
        <authorList>
            <person name="Joergensen T.S."/>
            <person name="Alvarez Arevalo M."/>
            <person name="Sterndorff E.B."/>
            <person name="Faurdal D."/>
            <person name="Vuksanovic O."/>
            <person name="Mourched A.-S."/>
            <person name="Charusanti P."/>
            <person name="Shaw S."/>
            <person name="Blin K."/>
            <person name="Weber T."/>
        </authorList>
    </citation>
    <scope>NUCLEOTIDE SEQUENCE [LARGE SCALE GENOMIC DNA]</scope>
    <source>
        <strain evidence="3 4">NBC_01247</strain>
    </source>
</reference>
<sequence length="79" mass="8326">MTRSRRRPTPPSAPTPPGRRFRPADQVVVVAVLILASVLAVAGVPTTTVLQLLAGAGGVAVGLMQRQPALPRAVRRKRP</sequence>
<dbReference type="EMBL" id="CP108482">
    <property type="protein sequence ID" value="WUS59073.1"/>
    <property type="molecule type" value="Genomic_DNA"/>
</dbReference>
<feature type="region of interest" description="Disordered" evidence="1">
    <location>
        <begin position="1"/>
        <end position="21"/>
    </location>
</feature>
<keyword evidence="2" id="KW-0472">Membrane</keyword>
<name>A0ABZ1WE71_9ACTN</name>
<dbReference type="RefSeq" id="WP_329494792.1">
    <property type="nucleotide sequence ID" value="NZ_CP108460.1"/>
</dbReference>
<proteinExistence type="predicted"/>
<keyword evidence="2" id="KW-1133">Transmembrane helix</keyword>
<gene>
    <name evidence="3" type="ORF">OG469_28365</name>
</gene>
<keyword evidence="4" id="KW-1185">Reference proteome</keyword>
<evidence type="ECO:0000256" key="2">
    <source>
        <dbReference type="SAM" id="Phobius"/>
    </source>
</evidence>
<evidence type="ECO:0000313" key="3">
    <source>
        <dbReference type="EMBL" id="WUS59073.1"/>
    </source>
</evidence>
<protein>
    <submittedName>
        <fullName evidence="3">Uncharacterized protein</fullName>
    </submittedName>
</protein>
<evidence type="ECO:0000256" key="1">
    <source>
        <dbReference type="SAM" id="MobiDB-lite"/>
    </source>
</evidence>
<feature type="transmembrane region" description="Helical" evidence="2">
    <location>
        <begin position="27"/>
        <end position="44"/>
    </location>
</feature>
<keyword evidence="2" id="KW-0812">Transmembrane</keyword>
<dbReference type="Proteomes" id="UP001432014">
    <property type="component" value="Chromosome"/>
</dbReference>
<organism evidence="3 4">
    <name type="scientific">Kitasatospora herbaricolor</name>
    <dbReference type="NCBI Taxonomy" id="68217"/>
    <lineage>
        <taxon>Bacteria</taxon>
        <taxon>Bacillati</taxon>
        <taxon>Actinomycetota</taxon>
        <taxon>Actinomycetes</taxon>
        <taxon>Kitasatosporales</taxon>
        <taxon>Streptomycetaceae</taxon>
        <taxon>Kitasatospora</taxon>
    </lineage>
</organism>